<protein>
    <submittedName>
        <fullName evidence="1">Uncharacterized protein</fullName>
    </submittedName>
</protein>
<dbReference type="AlphaFoldDB" id="A0A485AP76"/>
<reference evidence="1 2" key="1">
    <citation type="submission" date="2019-03" db="EMBL/GenBank/DDBJ databases">
        <authorList>
            <consortium name="Pathogen Informatics"/>
        </authorList>
    </citation>
    <scope>NUCLEOTIDE SEQUENCE [LARGE SCALE GENOMIC DNA]</scope>
    <source>
        <strain evidence="1 2">NCTC12993</strain>
    </source>
</reference>
<sequence>MVHHDIKQNSNAALMGAINQRPQVVFAAHIGIEFAPVLCVVTVVSIMREITVGAASDPAVDLLKRRAYPQRVDAELLEIIQLTGQALQIARPWKVPISCMPSLCRP</sequence>
<accession>A0A485AP76</accession>
<dbReference type="EMBL" id="CAADJD010000015">
    <property type="protein sequence ID" value="VFS61663.1"/>
    <property type="molecule type" value="Genomic_DNA"/>
</dbReference>
<evidence type="ECO:0000313" key="2">
    <source>
        <dbReference type="Proteomes" id="UP000401081"/>
    </source>
</evidence>
<proteinExistence type="predicted"/>
<keyword evidence="2" id="KW-1185">Reference proteome</keyword>
<gene>
    <name evidence="1" type="ORF">NCTC12993_02005</name>
</gene>
<organism evidence="1 2">
    <name type="scientific">Kluyvera cryocrescens</name>
    <name type="common">Kluyvera citrophila</name>
    <dbReference type="NCBI Taxonomy" id="580"/>
    <lineage>
        <taxon>Bacteria</taxon>
        <taxon>Pseudomonadati</taxon>
        <taxon>Pseudomonadota</taxon>
        <taxon>Gammaproteobacteria</taxon>
        <taxon>Enterobacterales</taxon>
        <taxon>Enterobacteriaceae</taxon>
        <taxon>Kluyvera</taxon>
    </lineage>
</organism>
<dbReference type="Proteomes" id="UP000401081">
    <property type="component" value="Unassembled WGS sequence"/>
</dbReference>
<name>A0A485AP76_KLUCR</name>
<evidence type="ECO:0000313" key="1">
    <source>
        <dbReference type="EMBL" id="VFS61663.1"/>
    </source>
</evidence>